<keyword evidence="2" id="KW-1185">Reference proteome</keyword>
<protein>
    <submittedName>
        <fullName evidence="1">Uncharacterized protein</fullName>
    </submittedName>
</protein>
<name>A0A9D4JW03_DREPO</name>
<gene>
    <name evidence="1" type="ORF">DPMN_124175</name>
</gene>
<dbReference type="EMBL" id="JAIWYP010000005">
    <property type="protein sequence ID" value="KAH3822397.1"/>
    <property type="molecule type" value="Genomic_DNA"/>
</dbReference>
<sequence length="66" mass="7801">MRKFQHMIHQRCCQEAILKIKPSSRTDGQWLSRKDKNKLRRHLHPQKFRQGMMVTLTATPTVSTSP</sequence>
<dbReference type="Proteomes" id="UP000828390">
    <property type="component" value="Unassembled WGS sequence"/>
</dbReference>
<comment type="caution">
    <text evidence="1">The sequence shown here is derived from an EMBL/GenBank/DDBJ whole genome shotgun (WGS) entry which is preliminary data.</text>
</comment>
<reference evidence="1" key="1">
    <citation type="journal article" date="2019" name="bioRxiv">
        <title>The Genome of the Zebra Mussel, Dreissena polymorpha: A Resource for Invasive Species Research.</title>
        <authorList>
            <person name="McCartney M.A."/>
            <person name="Auch B."/>
            <person name="Kono T."/>
            <person name="Mallez S."/>
            <person name="Zhang Y."/>
            <person name="Obille A."/>
            <person name="Becker A."/>
            <person name="Abrahante J.E."/>
            <person name="Garbe J."/>
            <person name="Badalamenti J.P."/>
            <person name="Herman A."/>
            <person name="Mangelson H."/>
            <person name="Liachko I."/>
            <person name="Sullivan S."/>
            <person name="Sone E.D."/>
            <person name="Koren S."/>
            <person name="Silverstein K.A.T."/>
            <person name="Beckman K.B."/>
            <person name="Gohl D.M."/>
        </authorList>
    </citation>
    <scope>NUCLEOTIDE SEQUENCE</scope>
    <source>
        <strain evidence="1">Duluth1</strain>
        <tissue evidence="1">Whole animal</tissue>
    </source>
</reference>
<reference evidence="1" key="2">
    <citation type="submission" date="2020-11" db="EMBL/GenBank/DDBJ databases">
        <authorList>
            <person name="McCartney M.A."/>
            <person name="Auch B."/>
            <person name="Kono T."/>
            <person name="Mallez S."/>
            <person name="Becker A."/>
            <person name="Gohl D.M."/>
            <person name="Silverstein K.A.T."/>
            <person name="Koren S."/>
            <person name="Bechman K.B."/>
            <person name="Herman A."/>
            <person name="Abrahante J.E."/>
            <person name="Garbe J."/>
        </authorList>
    </citation>
    <scope>NUCLEOTIDE SEQUENCE</scope>
    <source>
        <strain evidence="1">Duluth1</strain>
        <tissue evidence="1">Whole animal</tissue>
    </source>
</reference>
<evidence type="ECO:0000313" key="2">
    <source>
        <dbReference type="Proteomes" id="UP000828390"/>
    </source>
</evidence>
<accession>A0A9D4JW03</accession>
<dbReference type="AlphaFoldDB" id="A0A9D4JW03"/>
<evidence type="ECO:0000313" key="1">
    <source>
        <dbReference type="EMBL" id="KAH3822397.1"/>
    </source>
</evidence>
<organism evidence="1 2">
    <name type="scientific">Dreissena polymorpha</name>
    <name type="common">Zebra mussel</name>
    <name type="synonym">Mytilus polymorpha</name>
    <dbReference type="NCBI Taxonomy" id="45954"/>
    <lineage>
        <taxon>Eukaryota</taxon>
        <taxon>Metazoa</taxon>
        <taxon>Spiralia</taxon>
        <taxon>Lophotrochozoa</taxon>
        <taxon>Mollusca</taxon>
        <taxon>Bivalvia</taxon>
        <taxon>Autobranchia</taxon>
        <taxon>Heteroconchia</taxon>
        <taxon>Euheterodonta</taxon>
        <taxon>Imparidentia</taxon>
        <taxon>Neoheterodontei</taxon>
        <taxon>Myida</taxon>
        <taxon>Dreissenoidea</taxon>
        <taxon>Dreissenidae</taxon>
        <taxon>Dreissena</taxon>
    </lineage>
</organism>
<proteinExistence type="predicted"/>